<feature type="compositionally biased region" description="Acidic residues" evidence="3">
    <location>
        <begin position="88"/>
        <end position="98"/>
    </location>
</feature>
<keyword evidence="2" id="KW-0175">Coiled coil</keyword>
<dbReference type="OrthoDB" id="18412at2759"/>
<evidence type="ECO:0000313" key="5">
    <source>
        <dbReference type="EMBL" id="CEM38150.1"/>
    </source>
</evidence>
<dbReference type="Proteomes" id="UP000041254">
    <property type="component" value="Unassembled WGS sequence"/>
</dbReference>
<dbReference type="PANTHER" id="PTHR15555:SF0">
    <property type="entry name" value="ZINC FINGER HIT DOMAIN-CONTAINING PROTEIN 2"/>
    <property type="match status" value="1"/>
</dbReference>
<feature type="coiled-coil region" evidence="2">
    <location>
        <begin position="103"/>
        <end position="130"/>
    </location>
</feature>
<evidence type="ECO:0000256" key="2">
    <source>
        <dbReference type="SAM" id="Coils"/>
    </source>
</evidence>
<dbReference type="InterPro" id="IPR007529">
    <property type="entry name" value="Znf_HIT"/>
</dbReference>
<keyword evidence="6" id="KW-1185">Reference proteome</keyword>
<evidence type="ECO:0000256" key="1">
    <source>
        <dbReference type="PROSITE-ProRule" id="PRU00453"/>
    </source>
</evidence>
<dbReference type="AlphaFoldDB" id="A0A0G4H365"/>
<dbReference type="PhylomeDB" id="A0A0G4H365"/>
<keyword evidence="1" id="KW-0479">Metal-binding</keyword>
<keyword evidence="1" id="KW-0863">Zinc-finger</keyword>
<dbReference type="VEuPathDB" id="CryptoDB:Vbra_19514"/>
<organism evidence="5 6">
    <name type="scientific">Vitrella brassicaformis (strain CCMP3155)</name>
    <dbReference type="NCBI Taxonomy" id="1169540"/>
    <lineage>
        <taxon>Eukaryota</taxon>
        <taxon>Sar</taxon>
        <taxon>Alveolata</taxon>
        <taxon>Colpodellida</taxon>
        <taxon>Vitrellaceae</taxon>
        <taxon>Vitrella</taxon>
    </lineage>
</organism>
<evidence type="ECO:0000259" key="4">
    <source>
        <dbReference type="PROSITE" id="PS51083"/>
    </source>
</evidence>
<dbReference type="GO" id="GO:0008270">
    <property type="term" value="F:zinc ion binding"/>
    <property type="evidence" value="ECO:0007669"/>
    <property type="project" value="UniProtKB-UniRule"/>
</dbReference>
<evidence type="ECO:0000256" key="3">
    <source>
        <dbReference type="SAM" id="MobiDB-lite"/>
    </source>
</evidence>
<feature type="region of interest" description="Disordered" evidence="3">
    <location>
        <begin position="78"/>
        <end position="98"/>
    </location>
</feature>
<dbReference type="Pfam" id="PF04438">
    <property type="entry name" value="zf-HIT"/>
    <property type="match status" value="1"/>
</dbReference>
<name>A0A0G4H365_VITBC</name>
<dbReference type="InParanoid" id="A0A0G4H365"/>
<dbReference type="CDD" id="cd23024">
    <property type="entry name" value="zf-HIT_ZNHIT2-3"/>
    <property type="match status" value="1"/>
</dbReference>
<dbReference type="PANTHER" id="PTHR15555">
    <property type="entry name" value="ZINC FINGER HIT DOMAIN CONTAINING PROTEIN 2 PROTEIN FON -RELATED"/>
    <property type="match status" value="1"/>
</dbReference>
<gene>
    <name evidence="5" type="ORF">Vbra_19514</name>
</gene>
<proteinExistence type="predicted"/>
<sequence length="441" mass="49089">MEKRHCEVCHKEPFRYTCPRCSIVYCSLACYKVHGSECTDRFYQSQVEDQLKGQRVTPEERRRFEKVLWKLHRLDMEDGDQDEHAEGEGEEAAPDDAEGEVDIAGGEEAFNEADERYEELREKAERGELSLADLTPEEQQQFRSALKRGDLHQFIDPYAPWWNQCVLDESGPVPPHVCCGANRKASDLVAHTLISILYWAESPTAWAAQLLAMALWLSSSEQPPASLVACLDRLIQTPTEAPVRVVDRQFNLNCMADVASLLATRDRAGRAIRECAELIESLTPKGTKSKRWLFGVSKKLDFVASFAHHHFNVVEKLVPKLDVWCQDRQQRLDSERQAAEAIPLTTHTLTATPPPSSLTPSTPLIKGLPAEPDRLSHIKSPATLTGEAEKGAAVSVRGMLRSKGQDTTTEGERGRRGVLIEEVGEGAGGGEEPPADLETLD</sequence>
<feature type="region of interest" description="Disordered" evidence="3">
    <location>
        <begin position="399"/>
        <end position="441"/>
    </location>
</feature>
<reference evidence="5 6" key="1">
    <citation type="submission" date="2014-11" db="EMBL/GenBank/DDBJ databases">
        <authorList>
            <person name="Zhu J."/>
            <person name="Qi W."/>
            <person name="Song R."/>
        </authorList>
    </citation>
    <scope>NUCLEOTIDE SEQUENCE [LARGE SCALE GENOMIC DNA]</scope>
</reference>
<feature type="compositionally biased region" description="Basic and acidic residues" evidence="3">
    <location>
        <begin position="410"/>
        <end position="419"/>
    </location>
</feature>
<dbReference type="PROSITE" id="PS51083">
    <property type="entry name" value="ZF_HIT"/>
    <property type="match status" value="1"/>
</dbReference>
<dbReference type="EMBL" id="CDMY01000973">
    <property type="protein sequence ID" value="CEM38150.1"/>
    <property type="molecule type" value="Genomic_DNA"/>
</dbReference>
<dbReference type="STRING" id="1169540.A0A0G4H365"/>
<dbReference type="SUPFAM" id="SSF144232">
    <property type="entry name" value="HIT/MYND zinc finger-like"/>
    <property type="match status" value="1"/>
</dbReference>
<dbReference type="Gene3D" id="3.30.60.190">
    <property type="match status" value="1"/>
</dbReference>
<evidence type="ECO:0000313" key="6">
    <source>
        <dbReference type="Proteomes" id="UP000041254"/>
    </source>
</evidence>
<accession>A0A0G4H365</accession>
<protein>
    <recommendedName>
        <fullName evidence="4">HIT-type domain-containing protein</fullName>
    </recommendedName>
</protein>
<feature type="domain" description="HIT-type" evidence="4">
    <location>
        <begin position="6"/>
        <end position="38"/>
    </location>
</feature>
<feature type="compositionally biased region" description="Basic and acidic residues" evidence="3">
    <location>
        <begin position="78"/>
        <end position="87"/>
    </location>
</feature>
<dbReference type="InterPro" id="IPR039646">
    <property type="entry name" value="ZNHIT2"/>
</dbReference>
<keyword evidence="1" id="KW-0862">Zinc</keyword>